<name>A0A956SCF6_UNCEI</name>
<dbReference type="GO" id="GO:0005886">
    <property type="term" value="C:plasma membrane"/>
    <property type="evidence" value="ECO:0007669"/>
    <property type="project" value="UniProtKB-SubCell"/>
</dbReference>
<reference evidence="9" key="1">
    <citation type="submission" date="2020-04" db="EMBL/GenBank/DDBJ databases">
        <authorList>
            <person name="Zhang T."/>
        </authorList>
    </citation>
    <scope>NUCLEOTIDE SEQUENCE</scope>
    <source>
        <strain evidence="9">HKST-UBA02</strain>
    </source>
</reference>
<keyword evidence="4 7" id="KW-1133">Transmembrane helix</keyword>
<dbReference type="Pfam" id="PF02706">
    <property type="entry name" value="Wzz"/>
    <property type="match status" value="1"/>
</dbReference>
<evidence type="ECO:0000259" key="8">
    <source>
        <dbReference type="Pfam" id="PF02706"/>
    </source>
</evidence>
<keyword evidence="6" id="KW-0175">Coiled coil</keyword>
<evidence type="ECO:0000313" key="10">
    <source>
        <dbReference type="Proteomes" id="UP000739538"/>
    </source>
</evidence>
<evidence type="ECO:0000256" key="1">
    <source>
        <dbReference type="ARBA" id="ARBA00004651"/>
    </source>
</evidence>
<evidence type="ECO:0000313" key="9">
    <source>
        <dbReference type="EMBL" id="MCA9755422.1"/>
    </source>
</evidence>
<evidence type="ECO:0000256" key="3">
    <source>
        <dbReference type="ARBA" id="ARBA00022692"/>
    </source>
</evidence>
<accession>A0A956SCF6</accession>
<keyword evidence="2" id="KW-1003">Cell membrane</keyword>
<dbReference type="InterPro" id="IPR003856">
    <property type="entry name" value="LPS_length_determ_N"/>
</dbReference>
<dbReference type="PANTHER" id="PTHR32309">
    <property type="entry name" value="TYROSINE-PROTEIN KINASE"/>
    <property type="match status" value="1"/>
</dbReference>
<feature type="transmembrane region" description="Helical" evidence="7">
    <location>
        <begin position="16"/>
        <end position="35"/>
    </location>
</feature>
<dbReference type="AlphaFoldDB" id="A0A956SCF6"/>
<keyword evidence="5 7" id="KW-0472">Membrane</keyword>
<dbReference type="EMBL" id="JAGQHS010000022">
    <property type="protein sequence ID" value="MCA9755422.1"/>
    <property type="molecule type" value="Genomic_DNA"/>
</dbReference>
<evidence type="ECO:0000256" key="4">
    <source>
        <dbReference type="ARBA" id="ARBA00022989"/>
    </source>
</evidence>
<evidence type="ECO:0000256" key="6">
    <source>
        <dbReference type="SAM" id="Coils"/>
    </source>
</evidence>
<feature type="coiled-coil region" evidence="6">
    <location>
        <begin position="179"/>
        <end position="264"/>
    </location>
</feature>
<protein>
    <recommendedName>
        <fullName evidence="8">Polysaccharide chain length determinant N-terminal domain-containing protein</fullName>
    </recommendedName>
</protein>
<keyword evidence="3 7" id="KW-0812">Transmembrane</keyword>
<reference evidence="9" key="2">
    <citation type="journal article" date="2021" name="Microbiome">
        <title>Successional dynamics and alternative stable states in a saline activated sludge microbial community over 9 years.</title>
        <authorList>
            <person name="Wang Y."/>
            <person name="Ye J."/>
            <person name="Ju F."/>
            <person name="Liu L."/>
            <person name="Boyd J.A."/>
            <person name="Deng Y."/>
            <person name="Parks D.H."/>
            <person name="Jiang X."/>
            <person name="Yin X."/>
            <person name="Woodcroft B.J."/>
            <person name="Tyson G.W."/>
            <person name="Hugenholtz P."/>
            <person name="Polz M.F."/>
            <person name="Zhang T."/>
        </authorList>
    </citation>
    <scope>NUCLEOTIDE SEQUENCE</scope>
    <source>
        <strain evidence="9">HKST-UBA02</strain>
    </source>
</reference>
<dbReference type="GO" id="GO:0004713">
    <property type="term" value="F:protein tyrosine kinase activity"/>
    <property type="evidence" value="ECO:0007669"/>
    <property type="project" value="TreeGrafter"/>
</dbReference>
<proteinExistence type="predicted"/>
<dbReference type="PANTHER" id="PTHR32309:SF13">
    <property type="entry name" value="FERRIC ENTEROBACTIN TRANSPORT PROTEIN FEPE"/>
    <property type="match status" value="1"/>
</dbReference>
<evidence type="ECO:0000256" key="5">
    <source>
        <dbReference type="ARBA" id="ARBA00023136"/>
    </source>
</evidence>
<feature type="domain" description="Polysaccharide chain length determinant N-terminal" evidence="8">
    <location>
        <begin position="9"/>
        <end position="99"/>
    </location>
</feature>
<organism evidence="9 10">
    <name type="scientific">Eiseniibacteriota bacterium</name>
    <dbReference type="NCBI Taxonomy" id="2212470"/>
    <lineage>
        <taxon>Bacteria</taxon>
        <taxon>Candidatus Eiseniibacteriota</taxon>
    </lineage>
</organism>
<gene>
    <name evidence="9" type="ORF">KDA27_06450</name>
</gene>
<dbReference type="Proteomes" id="UP000739538">
    <property type="component" value="Unassembled WGS sequence"/>
</dbReference>
<evidence type="ECO:0000256" key="7">
    <source>
        <dbReference type="SAM" id="Phobius"/>
    </source>
</evidence>
<sequence>MTWIDRLLALARWKRLIAINTIVVAVLSVGYALLLDNWYRSTATIFPPEEETFSLGSLSSLVAVSALGAGRSAVPVWASPSDVYASVLRSRVVTEAIIERFDLQELYDKETLDGTISELQDHVEVYVAADGMVFIHVDDKDPQRAANMANAFVEELDRVNRTKRHTAAGQARIFIERRIAQATVDLAAAEDHVRELQVETGLLDPEEQVKGAVRAMTELETTLILKEIELQVLESRVGPQHPERESLSREVSELRRKLDELEEGSPESKADERIAIRELPDLALDHFRALREVKVQEAITEFLRQQYEQFRIQEERDTPTVYVLDSARPADRKHHPRRSILCISATLAAFLGSVGFALSAEALARMRAHDPRTFERLQALAGEVGFGWLMRRVPER</sequence>
<dbReference type="InterPro" id="IPR050445">
    <property type="entry name" value="Bact_polysacc_biosynth/exp"/>
</dbReference>
<comment type="subcellular location">
    <subcellularLocation>
        <location evidence="1">Cell membrane</location>
        <topology evidence="1">Multi-pass membrane protein</topology>
    </subcellularLocation>
</comment>
<evidence type="ECO:0000256" key="2">
    <source>
        <dbReference type="ARBA" id="ARBA00022475"/>
    </source>
</evidence>
<comment type="caution">
    <text evidence="9">The sequence shown here is derived from an EMBL/GenBank/DDBJ whole genome shotgun (WGS) entry which is preliminary data.</text>
</comment>